<dbReference type="Proteomes" id="UP001153076">
    <property type="component" value="Unassembled WGS sequence"/>
</dbReference>
<name>A0A9Q1GHQ7_9CARY</name>
<dbReference type="EMBL" id="JAKOGI010005258">
    <property type="protein sequence ID" value="KAJ8419386.1"/>
    <property type="molecule type" value="Genomic_DNA"/>
</dbReference>
<protein>
    <submittedName>
        <fullName evidence="1">Uncharacterized protein</fullName>
    </submittedName>
</protein>
<keyword evidence="2" id="KW-1185">Reference proteome</keyword>
<reference evidence="1" key="1">
    <citation type="submission" date="2022-04" db="EMBL/GenBank/DDBJ databases">
        <title>Carnegiea gigantea Genome sequencing and assembly v2.</title>
        <authorList>
            <person name="Copetti D."/>
            <person name="Sanderson M.J."/>
            <person name="Burquez A."/>
            <person name="Wojciechowski M.F."/>
        </authorList>
    </citation>
    <scope>NUCLEOTIDE SEQUENCE</scope>
    <source>
        <strain evidence="1">SGP5-SGP5p</strain>
        <tissue evidence="1">Aerial part</tissue>
    </source>
</reference>
<evidence type="ECO:0000313" key="1">
    <source>
        <dbReference type="EMBL" id="KAJ8419386.1"/>
    </source>
</evidence>
<organism evidence="1 2">
    <name type="scientific">Carnegiea gigantea</name>
    <dbReference type="NCBI Taxonomy" id="171969"/>
    <lineage>
        <taxon>Eukaryota</taxon>
        <taxon>Viridiplantae</taxon>
        <taxon>Streptophyta</taxon>
        <taxon>Embryophyta</taxon>
        <taxon>Tracheophyta</taxon>
        <taxon>Spermatophyta</taxon>
        <taxon>Magnoliopsida</taxon>
        <taxon>eudicotyledons</taxon>
        <taxon>Gunneridae</taxon>
        <taxon>Pentapetalae</taxon>
        <taxon>Caryophyllales</taxon>
        <taxon>Cactineae</taxon>
        <taxon>Cactaceae</taxon>
        <taxon>Cactoideae</taxon>
        <taxon>Echinocereeae</taxon>
        <taxon>Carnegiea</taxon>
    </lineage>
</organism>
<dbReference type="AlphaFoldDB" id="A0A9Q1GHQ7"/>
<accession>A0A9Q1GHQ7</accession>
<comment type="caution">
    <text evidence="1">The sequence shown here is derived from an EMBL/GenBank/DDBJ whole genome shotgun (WGS) entry which is preliminary data.</text>
</comment>
<sequence length="220" mass="25141">MSQRLFKGLIRTDCCMHSPKAQKKNQNRRPQGEISTLRGEYAEKVIEARQALWKGHNNVTPYLSTTTFFASRSKGTKWYEEQQESSYVHCSELGSSEERAGSLARSARRARQEPNYFVALVPPSNNWGRNGGRSKGLIQELNRFLRQGKREDRNCRNRKGKKDNDVDCYIDIIATIIGGIDDKELNIATAMVRGIFVGIESSIDVITLEFLKTYNIMRMI</sequence>
<gene>
    <name evidence="1" type="ORF">Cgig2_034104</name>
</gene>
<evidence type="ECO:0000313" key="2">
    <source>
        <dbReference type="Proteomes" id="UP001153076"/>
    </source>
</evidence>
<proteinExistence type="predicted"/>